<accession>A0A953JF93</accession>
<dbReference type="PANTHER" id="PTHR35271">
    <property type="entry name" value="ABC TRANSPORTER, SUBSTRATE-BINDING LIPOPROTEIN-RELATED"/>
    <property type="match status" value="1"/>
</dbReference>
<comment type="caution">
    <text evidence="1">The sequence shown here is derived from an EMBL/GenBank/DDBJ whole genome shotgun (WGS) entry which is preliminary data.</text>
</comment>
<dbReference type="Proteomes" id="UP000705867">
    <property type="component" value="Unassembled WGS sequence"/>
</dbReference>
<proteinExistence type="predicted"/>
<dbReference type="Pfam" id="PF04392">
    <property type="entry name" value="ABC_sub_bind"/>
    <property type="match status" value="1"/>
</dbReference>
<dbReference type="PANTHER" id="PTHR35271:SF1">
    <property type="entry name" value="ABC TRANSPORTER, SUBSTRATE-BINDING LIPOPROTEIN"/>
    <property type="match status" value="1"/>
</dbReference>
<organism evidence="1 2">
    <name type="scientific">Candidatus Nitrobium versatile</name>
    <dbReference type="NCBI Taxonomy" id="2884831"/>
    <lineage>
        <taxon>Bacteria</taxon>
        <taxon>Pseudomonadati</taxon>
        <taxon>Nitrospirota</taxon>
        <taxon>Nitrospiria</taxon>
        <taxon>Nitrospirales</taxon>
        <taxon>Nitrospiraceae</taxon>
        <taxon>Candidatus Nitrobium</taxon>
    </lineage>
</organism>
<dbReference type="InterPro" id="IPR007487">
    <property type="entry name" value="ABC_transpt-TYRBP-like"/>
</dbReference>
<protein>
    <submittedName>
        <fullName evidence="1">ABC transporter substrate-binding protein</fullName>
    </submittedName>
</protein>
<dbReference type="Gene3D" id="3.40.50.2300">
    <property type="match status" value="2"/>
</dbReference>
<gene>
    <name evidence="1" type="ORF">K8I29_15790</name>
</gene>
<dbReference type="EMBL" id="JAIOIV010000125">
    <property type="protein sequence ID" value="MBZ0157659.1"/>
    <property type="molecule type" value="Genomic_DNA"/>
</dbReference>
<evidence type="ECO:0000313" key="1">
    <source>
        <dbReference type="EMBL" id="MBZ0157659.1"/>
    </source>
</evidence>
<dbReference type="AlphaFoldDB" id="A0A953JF93"/>
<reference evidence="1" key="2">
    <citation type="submission" date="2021-08" db="EMBL/GenBank/DDBJ databases">
        <authorList>
            <person name="Dalcin Martins P."/>
        </authorList>
    </citation>
    <scope>NUCLEOTIDE SEQUENCE</scope>
    <source>
        <strain evidence="1">MAG_39</strain>
    </source>
</reference>
<reference evidence="1" key="1">
    <citation type="journal article" date="2021" name="bioRxiv">
        <title>Unraveling nitrogen, sulfur and carbon metabolic pathways and microbial community transcriptional responses to substrate deprivation and toxicity stresses in a bioreactor mimicking anoxic brackish coastal sediment conditions.</title>
        <authorList>
            <person name="Martins P.D."/>
            <person name="Echeveste M.J."/>
            <person name="Arshad A."/>
            <person name="Kurth J."/>
            <person name="Ouboter H."/>
            <person name="Jetten M.S.M."/>
            <person name="Welte C.U."/>
        </authorList>
    </citation>
    <scope>NUCLEOTIDE SEQUENCE</scope>
    <source>
        <strain evidence="1">MAG_39</strain>
    </source>
</reference>
<sequence length="306" mass="34147">MRSFIAHRLLRFGTTLLLFLPLLAFPPLAGALEVAVVKSNSIRPYGEALEGFRSSVPFTVRELPLTKPGNADIVRRIRRMKPDLVLAIGQNALSSISEIEDIPLIYLMVLNLPPSLSKQKNISGVSLYLSPEVYLATLARSFPGKRRIGVIYDEAKSSFFVEKIQHAARARELEIILRKADVPGDVMPLLASLKGRIDLLWLLPDTTVVSPDTMKLLMQYSLQHAIPVISFTSQHIDLGALMTLDIDPFDMGVQAGDIAQRLLSSKDAQRIREEARKGRTTINLKIAGKLWITFSDKVLREVRIIE</sequence>
<evidence type="ECO:0000313" key="2">
    <source>
        <dbReference type="Proteomes" id="UP000705867"/>
    </source>
</evidence>
<name>A0A953JF93_9BACT</name>